<sequence>MDESDLGPLDGTIGDGIAGAMAGPEYGTAAQGSGVGPAGDGFVPTNDLTRGGSSLDRKRKRTHAVDEGEAALITNMTESVREVAAAIRATAYTEVHPELSDLMLNLPGFTEDQLELVLTYLTNNKATSLVYIQKKEERRARWVKKYIEEHHHDNMI</sequence>
<dbReference type="OMA" id="MADAHRM"/>
<name>J3NAE8_ORYBR</name>
<dbReference type="Gramene" id="OB11G27840.1">
    <property type="protein sequence ID" value="OB11G27840.1"/>
    <property type="gene ID" value="OB11G27840"/>
</dbReference>
<protein>
    <submittedName>
        <fullName evidence="2">Uncharacterized protein</fullName>
    </submittedName>
</protein>
<evidence type="ECO:0000313" key="3">
    <source>
        <dbReference type="Proteomes" id="UP000006038"/>
    </source>
</evidence>
<dbReference type="HOGENOM" id="CLU_1689419_0_0_1"/>
<dbReference type="Proteomes" id="UP000006038">
    <property type="component" value="Chromosome 11"/>
</dbReference>
<reference evidence="2" key="1">
    <citation type="journal article" date="2013" name="Nat. Commun.">
        <title>Whole-genome sequencing of Oryza brachyantha reveals mechanisms underlying Oryza genome evolution.</title>
        <authorList>
            <person name="Chen J."/>
            <person name="Huang Q."/>
            <person name="Gao D."/>
            <person name="Wang J."/>
            <person name="Lang Y."/>
            <person name="Liu T."/>
            <person name="Li B."/>
            <person name="Bai Z."/>
            <person name="Luis Goicoechea J."/>
            <person name="Liang C."/>
            <person name="Chen C."/>
            <person name="Zhang W."/>
            <person name="Sun S."/>
            <person name="Liao Y."/>
            <person name="Zhang X."/>
            <person name="Yang L."/>
            <person name="Song C."/>
            <person name="Wang M."/>
            <person name="Shi J."/>
            <person name="Liu G."/>
            <person name="Liu J."/>
            <person name="Zhou H."/>
            <person name="Zhou W."/>
            <person name="Yu Q."/>
            <person name="An N."/>
            <person name="Chen Y."/>
            <person name="Cai Q."/>
            <person name="Wang B."/>
            <person name="Liu B."/>
            <person name="Min J."/>
            <person name="Huang Y."/>
            <person name="Wu H."/>
            <person name="Li Z."/>
            <person name="Zhang Y."/>
            <person name="Yin Y."/>
            <person name="Song W."/>
            <person name="Jiang J."/>
            <person name="Jackson S.A."/>
            <person name="Wing R.A."/>
            <person name="Wang J."/>
            <person name="Chen M."/>
        </authorList>
    </citation>
    <scope>NUCLEOTIDE SEQUENCE [LARGE SCALE GENOMIC DNA]</scope>
    <source>
        <strain evidence="2">cv. IRGC 101232</strain>
    </source>
</reference>
<reference evidence="2" key="2">
    <citation type="submission" date="2013-04" db="UniProtKB">
        <authorList>
            <consortium name="EnsemblPlants"/>
        </authorList>
    </citation>
    <scope>IDENTIFICATION</scope>
</reference>
<dbReference type="AlphaFoldDB" id="J3NAE8"/>
<evidence type="ECO:0000256" key="1">
    <source>
        <dbReference type="SAM" id="MobiDB-lite"/>
    </source>
</evidence>
<evidence type="ECO:0000313" key="2">
    <source>
        <dbReference type="EnsemblPlants" id="OB11G27840.1"/>
    </source>
</evidence>
<proteinExistence type="predicted"/>
<organism evidence="2">
    <name type="scientific">Oryza brachyantha</name>
    <name type="common">malo sina</name>
    <dbReference type="NCBI Taxonomy" id="4533"/>
    <lineage>
        <taxon>Eukaryota</taxon>
        <taxon>Viridiplantae</taxon>
        <taxon>Streptophyta</taxon>
        <taxon>Embryophyta</taxon>
        <taxon>Tracheophyta</taxon>
        <taxon>Spermatophyta</taxon>
        <taxon>Magnoliopsida</taxon>
        <taxon>Liliopsida</taxon>
        <taxon>Poales</taxon>
        <taxon>Poaceae</taxon>
        <taxon>BOP clade</taxon>
        <taxon>Oryzoideae</taxon>
        <taxon>Oryzeae</taxon>
        <taxon>Oryzinae</taxon>
        <taxon>Oryza</taxon>
    </lineage>
</organism>
<feature type="region of interest" description="Disordered" evidence="1">
    <location>
        <begin position="24"/>
        <end position="62"/>
    </location>
</feature>
<dbReference type="PANTHER" id="PTHR47127">
    <property type="entry name" value="10A19I.15"/>
    <property type="match status" value="1"/>
</dbReference>
<accession>J3NAE8</accession>
<dbReference type="EnsemblPlants" id="OB11G27840.1">
    <property type="protein sequence ID" value="OB11G27840.1"/>
    <property type="gene ID" value="OB11G27840"/>
</dbReference>
<keyword evidence="3" id="KW-1185">Reference proteome</keyword>